<accession>A0A221K7S8</accession>
<protein>
    <submittedName>
        <fullName evidence="2">Uncharacterized protein</fullName>
    </submittedName>
</protein>
<evidence type="ECO:0000313" key="2">
    <source>
        <dbReference type="EMBL" id="ASM75068.1"/>
    </source>
</evidence>
<reference evidence="2 3" key="1">
    <citation type="submission" date="2017-07" db="EMBL/GenBank/DDBJ databases">
        <title>Genome Sequence of Sulfitobacter pseudonitzschiae Strain SMR1 Isolated from a culture of the Diatom Skeletonema marinoi.</title>
        <authorList>
            <person name="Topel M."/>
            <person name="Pinder M.I.M."/>
            <person name="Johansson O.N."/>
            <person name="Kourtchenko O."/>
            <person name="Godhe A."/>
            <person name="Clarke A.K."/>
        </authorList>
    </citation>
    <scope>NUCLEOTIDE SEQUENCE [LARGE SCALE GENOMIC DNA]</scope>
    <source>
        <strain evidence="2 3">SMR1</strain>
        <plasmid evidence="2 3">pSMR1-3</plasmid>
    </source>
</reference>
<feature type="region of interest" description="Disordered" evidence="1">
    <location>
        <begin position="1"/>
        <end position="29"/>
    </location>
</feature>
<dbReference type="Proteomes" id="UP000199754">
    <property type="component" value="Plasmid pSMR1-3"/>
</dbReference>
<dbReference type="OrthoDB" id="7861326at2"/>
<evidence type="ECO:0000313" key="3">
    <source>
        <dbReference type="Proteomes" id="UP000199754"/>
    </source>
</evidence>
<gene>
    <name evidence="2" type="ORF">SULPSESMR1_04345</name>
</gene>
<dbReference type="RefSeq" id="WP_089423084.1">
    <property type="nucleotide sequence ID" value="NZ_CP022418.1"/>
</dbReference>
<keyword evidence="3" id="KW-1185">Reference proteome</keyword>
<dbReference type="KEGG" id="spse:SULPSESMR1_04345"/>
<dbReference type="AlphaFoldDB" id="A0A221K7S8"/>
<proteinExistence type="predicted"/>
<feature type="compositionally biased region" description="Basic and acidic residues" evidence="1">
    <location>
        <begin position="10"/>
        <end position="20"/>
    </location>
</feature>
<sequence length="68" mass="8033">MTQMTTISDVETKSKQCKRETKQRKSARPIKRILDKASGDVVGWLYEWNTGHVVPMWKAEPFEDVFYR</sequence>
<name>A0A221K7S8_9RHOB</name>
<dbReference type="EMBL" id="CP022418">
    <property type="protein sequence ID" value="ASM75068.1"/>
    <property type="molecule type" value="Genomic_DNA"/>
</dbReference>
<evidence type="ECO:0000256" key="1">
    <source>
        <dbReference type="SAM" id="MobiDB-lite"/>
    </source>
</evidence>
<geneLocation type="plasmid" evidence="2 3">
    <name>pSMR1-3</name>
</geneLocation>
<keyword evidence="2" id="KW-0614">Plasmid</keyword>
<organism evidence="2 3">
    <name type="scientific">Pseudosulfitobacter pseudonitzschiae</name>
    <dbReference type="NCBI Taxonomy" id="1402135"/>
    <lineage>
        <taxon>Bacteria</taxon>
        <taxon>Pseudomonadati</taxon>
        <taxon>Pseudomonadota</taxon>
        <taxon>Alphaproteobacteria</taxon>
        <taxon>Rhodobacterales</taxon>
        <taxon>Roseobacteraceae</taxon>
        <taxon>Pseudosulfitobacter</taxon>
    </lineage>
</organism>